<dbReference type="Pfam" id="PF06574">
    <property type="entry name" value="FAD_syn"/>
    <property type="match status" value="1"/>
</dbReference>
<protein>
    <recommendedName>
        <fullName evidence="15">Riboflavin biosynthesis protein</fullName>
    </recommendedName>
    <domain>
        <recommendedName>
            <fullName evidence="15">Riboflavin kinase</fullName>
            <ecNumber evidence="15">2.7.1.26</ecNumber>
        </recommendedName>
        <alternativeName>
            <fullName evidence="15">Flavokinase</fullName>
        </alternativeName>
    </domain>
    <domain>
        <recommendedName>
            <fullName evidence="15">FMN adenylyltransferase</fullName>
            <ecNumber evidence="15">2.7.7.2</ecNumber>
        </recommendedName>
        <alternativeName>
            <fullName evidence="15">FAD pyrophosphorylase</fullName>
        </alternativeName>
        <alternativeName>
            <fullName evidence="15">FAD synthase</fullName>
        </alternativeName>
    </domain>
</protein>
<dbReference type="RefSeq" id="WP_068388148.1">
    <property type="nucleotide sequence ID" value="NZ_LSZO01000059.1"/>
</dbReference>
<sequence length="312" mass="34176">MQWVRGLYNLSEGHSGCVATIGNFDGVHIGHRAILSRLCERARDFALPSAVVLFEPQPREYFSPENAPARLSRLRDKLTEFAALNIDQVLILAFNRRLSQLSAEDFIQQVLARGLAVKHLEVGDDFRFGAKRRGDFALLEQIGKQQGFAVEAAQTVLFEGERVSSSRVRCALAAGDFAQAKALLGRPFAITGRVIEGQKLAATLGTPTANIQLCRRHAPLHGVFVVSVKLNGKNLKGVANIGTRPTVAGDGRAHLEVHLLDFSANLYGKRLAVTFHHKLRDEQRFACLDALKAAIAADIAAAHTYLLQKTPR</sequence>
<comment type="pathway">
    <text evidence="2 15">Cofactor biosynthesis; FAD biosynthesis; FAD from FMN: step 1/1.</text>
</comment>
<evidence type="ECO:0000256" key="10">
    <source>
        <dbReference type="ARBA" id="ARBA00022827"/>
    </source>
</evidence>
<dbReference type="NCBIfam" id="NF004163">
    <property type="entry name" value="PRK05627.1-6"/>
    <property type="match status" value="1"/>
</dbReference>
<dbReference type="UniPathway" id="UPA00276">
    <property type="reaction ID" value="UER00406"/>
</dbReference>
<keyword evidence="12" id="KW-0511">Multifunctional enzyme</keyword>
<evidence type="ECO:0000259" key="16">
    <source>
        <dbReference type="SMART" id="SM00904"/>
    </source>
</evidence>
<evidence type="ECO:0000256" key="5">
    <source>
        <dbReference type="ARBA" id="ARBA00022643"/>
    </source>
</evidence>
<evidence type="ECO:0000256" key="6">
    <source>
        <dbReference type="ARBA" id="ARBA00022679"/>
    </source>
</evidence>
<evidence type="ECO:0000256" key="7">
    <source>
        <dbReference type="ARBA" id="ARBA00022695"/>
    </source>
</evidence>
<dbReference type="SMART" id="SM00904">
    <property type="entry name" value="Flavokinase"/>
    <property type="match status" value="1"/>
</dbReference>
<dbReference type="InterPro" id="IPR023465">
    <property type="entry name" value="Riboflavin_kinase_dom_sf"/>
</dbReference>
<evidence type="ECO:0000256" key="8">
    <source>
        <dbReference type="ARBA" id="ARBA00022741"/>
    </source>
</evidence>
<comment type="similarity">
    <text evidence="15">Belongs to the ribF family.</text>
</comment>
<keyword evidence="10 15" id="KW-0274">FAD</keyword>
<keyword evidence="7 15" id="KW-0548">Nucleotidyltransferase</keyword>
<gene>
    <name evidence="17" type="ORF">AXE65_11490</name>
</gene>
<keyword evidence="8 15" id="KW-0547">Nucleotide-binding</keyword>
<dbReference type="OrthoDB" id="9803667at2"/>
<dbReference type="InterPro" id="IPR014729">
    <property type="entry name" value="Rossmann-like_a/b/a_fold"/>
</dbReference>
<keyword evidence="9 15" id="KW-0418">Kinase</keyword>
<dbReference type="FunFam" id="3.40.50.620:FF:000021">
    <property type="entry name" value="Riboflavin biosynthesis protein"/>
    <property type="match status" value="1"/>
</dbReference>
<dbReference type="GO" id="GO:0009231">
    <property type="term" value="P:riboflavin biosynthetic process"/>
    <property type="evidence" value="ECO:0007669"/>
    <property type="project" value="InterPro"/>
</dbReference>
<keyword evidence="6 15" id="KW-0808">Transferase</keyword>
<dbReference type="InterPro" id="IPR002606">
    <property type="entry name" value="Riboflavin_kinase_bac"/>
</dbReference>
<dbReference type="InterPro" id="IPR015865">
    <property type="entry name" value="Riboflavin_kinase_bac/euk"/>
</dbReference>
<evidence type="ECO:0000256" key="4">
    <source>
        <dbReference type="ARBA" id="ARBA00022630"/>
    </source>
</evidence>
<comment type="caution">
    <text evidence="17">The sequence shown here is derived from an EMBL/GenBank/DDBJ whole genome shotgun (WGS) entry which is preliminary data.</text>
</comment>
<dbReference type="GO" id="GO:0008531">
    <property type="term" value="F:riboflavin kinase activity"/>
    <property type="evidence" value="ECO:0007669"/>
    <property type="project" value="UniProtKB-UniRule"/>
</dbReference>
<dbReference type="InterPro" id="IPR015864">
    <property type="entry name" value="FAD_synthase"/>
</dbReference>
<comment type="pathway">
    <text evidence="3 15">Cofactor biosynthesis; FMN biosynthesis; FMN from riboflavin (ATP route): step 1/1.</text>
</comment>
<evidence type="ECO:0000256" key="9">
    <source>
        <dbReference type="ARBA" id="ARBA00022777"/>
    </source>
</evidence>
<dbReference type="EMBL" id="LSZO01000059">
    <property type="protein sequence ID" value="KXU38929.1"/>
    <property type="molecule type" value="Genomic_DNA"/>
</dbReference>
<evidence type="ECO:0000256" key="14">
    <source>
        <dbReference type="ARBA" id="ARBA00049494"/>
    </source>
</evidence>
<dbReference type="Gene3D" id="3.40.50.620">
    <property type="entry name" value="HUPs"/>
    <property type="match status" value="1"/>
</dbReference>
<dbReference type="SUPFAM" id="SSF52374">
    <property type="entry name" value="Nucleotidylyl transferase"/>
    <property type="match status" value="1"/>
</dbReference>
<dbReference type="CDD" id="cd02064">
    <property type="entry name" value="FAD_synthetase_N"/>
    <property type="match status" value="1"/>
</dbReference>
<evidence type="ECO:0000256" key="3">
    <source>
        <dbReference type="ARBA" id="ARBA00005201"/>
    </source>
</evidence>
<proteinExistence type="inferred from homology"/>
<evidence type="ECO:0000256" key="1">
    <source>
        <dbReference type="ARBA" id="ARBA00002121"/>
    </source>
</evidence>
<evidence type="ECO:0000313" key="18">
    <source>
        <dbReference type="Proteomes" id="UP000072660"/>
    </source>
</evidence>
<feature type="domain" description="Riboflavin kinase" evidence="16">
    <location>
        <begin position="183"/>
        <end position="307"/>
    </location>
</feature>
<keyword evidence="18" id="KW-1185">Reference proteome</keyword>
<dbReference type="PANTHER" id="PTHR22749:SF6">
    <property type="entry name" value="RIBOFLAVIN KINASE"/>
    <property type="match status" value="1"/>
</dbReference>
<dbReference type="EC" id="2.7.7.2" evidence="15"/>
<dbReference type="PANTHER" id="PTHR22749">
    <property type="entry name" value="RIBOFLAVIN KINASE/FMN ADENYLYLTRANSFERASE"/>
    <property type="match status" value="1"/>
</dbReference>
<comment type="catalytic activity">
    <reaction evidence="13 15">
        <text>riboflavin + ATP = FMN + ADP + H(+)</text>
        <dbReference type="Rhea" id="RHEA:14357"/>
        <dbReference type="ChEBI" id="CHEBI:15378"/>
        <dbReference type="ChEBI" id="CHEBI:30616"/>
        <dbReference type="ChEBI" id="CHEBI:57986"/>
        <dbReference type="ChEBI" id="CHEBI:58210"/>
        <dbReference type="ChEBI" id="CHEBI:456216"/>
        <dbReference type="EC" id="2.7.1.26"/>
    </reaction>
</comment>
<dbReference type="NCBIfam" id="NF004162">
    <property type="entry name" value="PRK05627.1-5"/>
    <property type="match status" value="1"/>
</dbReference>
<organism evidence="17 18">
    <name type="scientific">Ventosimonas gracilis</name>
    <dbReference type="NCBI Taxonomy" id="1680762"/>
    <lineage>
        <taxon>Bacteria</taxon>
        <taxon>Pseudomonadati</taxon>
        <taxon>Pseudomonadota</taxon>
        <taxon>Gammaproteobacteria</taxon>
        <taxon>Pseudomonadales</taxon>
        <taxon>Ventosimonadaceae</taxon>
        <taxon>Ventosimonas</taxon>
    </lineage>
</organism>
<dbReference type="PIRSF" id="PIRSF004491">
    <property type="entry name" value="FAD_Synth"/>
    <property type="match status" value="1"/>
</dbReference>
<dbReference type="GO" id="GO:0009398">
    <property type="term" value="P:FMN biosynthetic process"/>
    <property type="evidence" value="ECO:0007669"/>
    <property type="project" value="UniProtKB-UniRule"/>
</dbReference>
<evidence type="ECO:0000256" key="15">
    <source>
        <dbReference type="PIRNR" id="PIRNR004491"/>
    </source>
</evidence>
<dbReference type="SUPFAM" id="SSF82114">
    <property type="entry name" value="Riboflavin kinase-like"/>
    <property type="match status" value="1"/>
</dbReference>
<dbReference type="GO" id="GO:0006747">
    <property type="term" value="P:FAD biosynthetic process"/>
    <property type="evidence" value="ECO:0007669"/>
    <property type="project" value="UniProtKB-UniRule"/>
</dbReference>
<evidence type="ECO:0000256" key="2">
    <source>
        <dbReference type="ARBA" id="ARBA00004726"/>
    </source>
</evidence>
<dbReference type="InterPro" id="IPR023468">
    <property type="entry name" value="Riboflavin_kinase"/>
</dbReference>
<keyword evidence="11 15" id="KW-0067">ATP-binding</keyword>
<dbReference type="AlphaFoldDB" id="A0A139SWE7"/>
<reference evidence="17 18" key="1">
    <citation type="submission" date="2016-02" db="EMBL/GenBank/DDBJ databases">
        <authorList>
            <person name="Wen L."/>
            <person name="He K."/>
            <person name="Yang H."/>
        </authorList>
    </citation>
    <scope>NUCLEOTIDE SEQUENCE [LARGE SCALE GENOMIC DNA]</scope>
    <source>
        <strain evidence="17 18">CV58</strain>
    </source>
</reference>
<evidence type="ECO:0000256" key="12">
    <source>
        <dbReference type="ARBA" id="ARBA00023268"/>
    </source>
</evidence>
<dbReference type="UniPathway" id="UPA00277">
    <property type="reaction ID" value="UER00407"/>
</dbReference>
<dbReference type="NCBIfam" id="TIGR00083">
    <property type="entry name" value="ribF"/>
    <property type="match status" value="1"/>
</dbReference>
<keyword evidence="4 15" id="KW-0285">Flavoprotein</keyword>
<dbReference type="NCBIfam" id="NF004160">
    <property type="entry name" value="PRK05627.1-3"/>
    <property type="match status" value="1"/>
</dbReference>
<accession>A0A139SWE7</accession>
<name>A0A139SWE7_9GAMM</name>
<dbReference type="Proteomes" id="UP000072660">
    <property type="component" value="Unassembled WGS sequence"/>
</dbReference>
<evidence type="ECO:0000313" key="17">
    <source>
        <dbReference type="EMBL" id="KXU38929.1"/>
    </source>
</evidence>
<evidence type="ECO:0000256" key="11">
    <source>
        <dbReference type="ARBA" id="ARBA00022840"/>
    </source>
</evidence>
<dbReference type="GO" id="GO:0005524">
    <property type="term" value="F:ATP binding"/>
    <property type="evidence" value="ECO:0007669"/>
    <property type="project" value="UniProtKB-UniRule"/>
</dbReference>
<comment type="function">
    <text evidence="1">Catalyzes the phosphorylation of riboflavin to FMN followed by the adenylation of FMN to FAD.</text>
</comment>
<evidence type="ECO:0000256" key="13">
    <source>
        <dbReference type="ARBA" id="ARBA00047880"/>
    </source>
</evidence>
<comment type="catalytic activity">
    <reaction evidence="14 15">
        <text>FMN + ATP + H(+) = FAD + diphosphate</text>
        <dbReference type="Rhea" id="RHEA:17237"/>
        <dbReference type="ChEBI" id="CHEBI:15378"/>
        <dbReference type="ChEBI" id="CHEBI:30616"/>
        <dbReference type="ChEBI" id="CHEBI:33019"/>
        <dbReference type="ChEBI" id="CHEBI:57692"/>
        <dbReference type="ChEBI" id="CHEBI:58210"/>
        <dbReference type="EC" id="2.7.7.2"/>
    </reaction>
</comment>
<dbReference type="Pfam" id="PF01687">
    <property type="entry name" value="Flavokinase"/>
    <property type="match status" value="1"/>
</dbReference>
<keyword evidence="5 15" id="KW-0288">FMN</keyword>
<dbReference type="EC" id="2.7.1.26" evidence="15"/>
<dbReference type="Gene3D" id="2.40.30.30">
    <property type="entry name" value="Riboflavin kinase-like"/>
    <property type="match status" value="1"/>
</dbReference>
<dbReference type="GO" id="GO:0003919">
    <property type="term" value="F:FMN adenylyltransferase activity"/>
    <property type="evidence" value="ECO:0007669"/>
    <property type="project" value="UniProtKB-UniRule"/>
</dbReference>
<dbReference type="NCBIfam" id="NF004159">
    <property type="entry name" value="PRK05627.1-2"/>
    <property type="match status" value="1"/>
</dbReference>